<protein>
    <submittedName>
        <fullName evidence="1">Uncharacterized protein</fullName>
    </submittedName>
</protein>
<proteinExistence type="predicted"/>
<evidence type="ECO:0000313" key="1">
    <source>
        <dbReference type="EMBL" id="BBH89828.1"/>
    </source>
</evidence>
<name>A0A455SQX9_9CHLR</name>
<reference evidence="1" key="1">
    <citation type="submission" date="2018-12" db="EMBL/GenBank/DDBJ databases">
        <title>Novel natural products biosynthetic potential of the class Ktedonobacteria.</title>
        <authorList>
            <person name="Zheng Y."/>
            <person name="Saitou A."/>
            <person name="Wang C.M."/>
            <person name="Toyoda A."/>
            <person name="Minakuchi Y."/>
            <person name="Sekiguchi Y."/>
            <person name="Ueda K."/>
            <person name="Takano H."/>
            <person name="Sakai Y."/>
            <person name="Yokota A."/>
            <person name="Yabe S."/>
        </authorList>
    </citation>
    <scope>NUCLEOTIDE SEQUENCE</scope>
    <source>
        <strain evidence="1">COM3</strain>
    </source>
</reference>
<sequence>MLRSIGTRLLPDKQEFEDAISSGRILFHPHSERMAFTGKRNQVVFMEKVGGKVVSALDYVSYTDLSF</sequence>
<accession>A0A455SQX9</accession>
<dbReference type="EMBL" id="AP019376">
    <property type="protein sequence ID" value="BBH89828.1"/>
    <property type="molecule type" value="Genomic_DNA"/>
</dbReference>
<organism evidence="1">
    <name type="scientific">Thermosporothrix sp. COM3</name>
    <dbReference type="NCBI Taxonomy" id="2490863"/>
    <lineage>
        <taxon>Bacteria</taxon>
        <taxon>Bacillati</taxon>
        <taxon>Chloroflexota</taxon>
        <taxon>Ktedonobacteria</taxon>
        <taxon>Ktedonobacterales</taxon>
        <taxon>Thermosporotrichaceae</taxon>
        <taxon>Thermosporothrix</taxon>
    </lineage>
</organism>
<dbReference type="AlphaFoldDB" id="A0A455SQX9"/>
<gene>
    <name evidence="1" type="ORF">KTC_45790</name>
</gene>